<evidence type="ECO:0000256" key="1">
    <source>
        <dbReference type="SAM" id="MobiDB-lite"/>
    </source>
</evidence>
<comment type="caution">
    <text evidence="2">The sequence shown here is derived from an EMBL/GenBank/DDBJ whole genome shotgun (WGS) entry which is preliminary data.</text>
</comment>
<proteinExistence type="predicted"/>
<gene>
    <name evidence="2" type="ORF">OSTQU699_LOCUS2488</name>
</gene>
<evidence type="ECO:0000313" key="3">
    <source>
        <dbReference type="Proteomes" id="UP000708148"/>
    </source>
</evidence>
<feature type="compositionally biased region" description="Low complexity" evidence="1">
    <location>
        <begin position="180"/>
        <end position="190"/>
    </location>
</feature>
<reference evidence="2" key="1">
    <citation type="submission" date="2020-12" db="EMBL/GenBank/DDBJ databases">
        <authorList>
            <person name="Iha C."/>
        </authorList>
    </citation>
    <scope>NUCLEOTIDE SEQUENCE</scope>
</reference>
<organism evidence="2 3">
    <name type="scientific">Ostreobium quekettii</name>
    <dbReference type="NCBI Taxonomy" id="121088"/>
    <lineage>
        <taxon>Eukaryota</taxon>
        <taxon>Viridiplantae</taxon>
        <taxon>Chlorophyta</taxon>
        <taxon>core chlorophytes</taxon>
        <taxon>Ulvophyceae</taxon>
        <taxon>TCBD clade</taxon>
        <taxon>Bryopsidales</taxon>
        <taxon>Ostreobineae</taxon>
        <taxon>Ostreobiaceae</taxon>
        <taxon>Ostreobium</taxon>
    </lineage>
</organism>
<sequence>MASDSLWDYIQWEDAALVTRKAPAAHAADALISAAQARCDGSLPDDTSALVLDVRPAVRSGEFFKRADRSPKKSGGPRWGRALSSALGALVCGGARTAGRADGGISDGDRLRVVAEVDGLDLVKATAGDESSRLEGLTPKSTEQSAKKVAHRPPRATPRTPIKGSRGPGRRPPTNRSKSRSSGSSGSSGSVDLLIMYGRSARRSTSCPDMALPDDVRKGSGSGDLSMSVECCKPVGGSGAVRASDRSLRSIAMKASHGDPGAAMFMARPQRGLGARASGTKGRAGGHDADKQSVSAQLATILKRLSAELKAGRH</sequence>
<evidence type="ECO:0000313" key="2">
    <source>
        <dbReference type="EMBL" id="CAD7697127.1"/>
    </source>
</evidence>
<protein>
    <submittedName>
        <fullName evidence="2">Uncharacterized protein</fullName>
    </submittedName>
</protein>
<name>A0A8S1IQQ2_9CHLO</name>
<dbReference type="AlphaFoldDB" id="A0A8S1IQQ2"/>
<dbReference type="EMBL" id="CAJHUC010000607">
    <property type="protein sequence ID" value="CAD7697127.1"/>
    <property type="molecule type" value="Genomic_DNA"/>
</dbReference>
<accession>A0A8S1IQQ2</accession>
<keyword evidence="3" id="KW-1185">Reference proteome</keyword>
<feature type="region of interest" description="Disordered" evidence="1">
    <location>
        <begin position="128"/>
        <end position="225"/>
    </location>
</feature>
<dbReference type="Proteomes" id="UP000708148">
    <property type="component" value="Unassembled WGS sequence"/>
</dbReference>